<dbReference type="InterPro" id="IPR025159">
    <property type="entry name" value="AbiEi_N"/>
</dbReference>
<dbReference type="Pfam" id="PF13338">
    <property type="entry name" value="AbiEi_4"/>
    <property type="match status" value="1"/>
</dbReference>
<gene>
    <name evidence="2" type="ORF">F0U47_08960</name>
</gene>
<feature type="domain" description="AbiEi antitoxin N-terminal" evidence="1">
    <location>
        <begin position="5"/>
        <end position="49"/>
    </location>
</feature>
<dbReference type="AlphaFoldDB" id="A0A5B1M4I8"/>
<accession>A0A5B1M4I8</accession>
<reference evidence="2 3" key="1">
    <citation type="submission" date="2019-09" db="EMBL/GenBank/DDBJ databases">
        <title>Nocardioides panacisoli sp. nov., isolated from the soil of a ginseng field.</title>
        <authorList>
            <person name="Cho C."/>
        </authorList>
    </citation>
    <scope>NUCLEOTIDE SEQUENCE [LARGE SCALE GENOMIC DNA]</scope>
    <source>
        <strain evidence="2 3">BN140041</strain>
    </source>
</reference>
<sequence length="342" mass="38162">MDPRVVAALSANGGVIRYAQLLDLGVSPGEVRHLKRRNVLHPLRRGVYTTTELWDSLDEWSGRPRLVARAVILTVQRGWVLSHNSAADELGLATLRPPVPLTHLTRPGWTNAWTENDVKHHLAGFAESQVVETNGVKVLGAARTAVDIAREHGVIHGMVACDSALRLGLEKSALIAAYDRMDKWPGRRSIVTSVDLADGRAENPHESLGRHLVVEAGIGEPDLQFPVRTADGIKWCDIRVGNHIIETDGRIKYRSKANGGVADDVEQALWDEKQRERLVRDRRTVVTRVVWEDYWGRRRVEAVCRLRADHEESVRLYGRELAPELAEEAAAIRAAYGDRRPA</sequence>
<dbReference type="Proteomes" id="UP000324351">
    <property type="component" value="Unassembled WGS sequence"/>
</dbReference>
<keyword evidence="3" id="KW-1185">Reference proteome</keyword>
<protein>
    <submittedName>
        <fullName evidence="2">Type IV toxin-antitoxin system AbiEi family antitoxin domain-containing protein</fullName>
    </submittedName>
</protein>
<comment type="caution">
    <text evidence="2">The sequence shown here is derived from an EMBL/GenBank/DDBJ whole genome shotgun (WGS) entry which is preliminary data.</text>
</comment>
<name>A0A5B1M4I8_9ACTN</name>
<proteinExistence type="predicted"/>
<reference evidence="2 3" key="2">
    <citation type="submission" date="2019-09" db="EMBL/GenBank/DDBJ databases">
        <authorList>
            <person name="Jin C."/>
        </authorList>
    </citation>
    <scope>NUCLEOTIDE SEQUENCE [LARGE SCALE GENOMIC DNA]</scope>
    <source>
        <strain evidence="2 3">BN140041</strain>
    </source>
</reference>
<organism evidence="2 3">
    <name type="scientific">Nocardioides antri</name>
    <dbReference type="NCBI Taxonomy" id="2607659"/>
    <lineage>
        <taxon>Bacteria</taxon>
        <taxon>Bacillati</taxon>
        <taxon>Actinomycetota</taxon>
        <taxon>Actinomycetes</taxon>
        <taxon>Propionibacteriales</taxon>
        <taxon>Nocardioidaceae</taxon>
        <taxon>Nocardioides</taxon>
    </lineage>
</organism>
<evidence type="ECO:0000313" key="3">
    <source>
        <dbReference type="Proteomes" id="UP000324351"/>
    </source>
</evidence>
<evidence type="ECO:0000313" key="2">
    <source>
        <dbReference type="EMBL" id="KAA1427576.1"/>
    </source>
</evidence>
<dbReference type="RefSeq" id="WP_149749940.1">
    <property type="nucleotide sequence ID" value="NZ_VUJW01000003.1"/>
</dbReference>
<dbReference type="EMBL" id="VUJW01000003">
    <property type="protein sequence ID" value="KAA1427576.1"/>
    <property type="molecule type" value="Genomic_DNA"/>
</dbReference>
<evidence type="ECO:0000259" key="1">
    <source>
        <dbReference type="Pfam" id="PF13338"/>
    </source>
</evidence>